<feature type="compositionally biased region" description="Basic and acidic residues" evidence="1">
    <location>
        <begin position="707"/>
        <end position="724"/>
    </location>
</feature>
<feature type="region of interest" description="Disordered" evidence="1">
    <location>
        <begin position="108"/>
        <end position="202"/>
    </location>
</feature>
<dbReference type="RefSeq" id="XP_035657359.1">
    <property type="nucleotide sequence ID" value="XM_035801466.1"/>
</dbReference>
<feature type="compositionally biased region" description="Basic and acidic residues" evidence="1">
    <location>
        <begin position="403"/>
        <end position="417"/>
    </location>
</feature>
<dbReference type="Proteomes" id="UP000001554">
    <property type="component" value="Chromosome 16"/>
</dbReference>
<reference evidence="3" key="2">
    <citation type="submission" date="2025-08" db="UniProtKB">
        <authorList>
            <consortium name="RefSeq"/>
        </authorList>
    </citation>
    <scope>IDENTIFICATION</scope>
    <source>
        <strain evidence="3">S238N-H82</strain>
        <tissue evidence="3">Testes</tissue>
    </source>
</reference>
<evidence type="ECO:0000313" key="3">
    <source>
        <dbReference type="RefSeq" id="XP_035657359.1"/>
    </source>
</evidence>
<feature type="compositionally biased region" description="Basic and acidic residues" evidence="1">
    <location>
        <begin position="233"/>
        <end position="247"/>
    </location>
</feature>
<feature type="compositionally biased region" description="Basic and acidic residues" evidence="1">
    <location>
        <begin position="1169"/>
        <end position="1197"/>
    </location>
</feature>
<protein>
    <submittedName>
        <fullName evidence="3">Myosin heavy chain, striated muscle-like</fullName>
    </submittedName>
</protein>
<evidence type="ECO:0000256" key="1">
    <source>
        <dbReference type="SAM" id="MobiDB-lite"/>
    </source>
</evidence>
<feature type="compositionally biased region" description="Acidic residues" evidence="1">
    <location>
        <begin position="614"/>
        <end position="623"/>
    </location>
</feature>
<feature type="region of interest" description="Disordered" evidence="1">
    <location>
        <begin position="1328"/>
        <end position="1355"/>
    </location>
</feature>
<feature type="compositionally biased region" description="Basic and acidic residues" evidence="1">
    <location>
        <begin position="894"/>
        <end position="913"/>
    </location>
</feature>
<feature type="compositionally biased region" description="Basic and acidic residues" evidence="1">
    <location>
        <begin position="858"/>
        <end position="875"/>
    </location>
</feature>
<organism evidence="2 3">
    <name type="scientific">Branchiostoma floridae</name>
    <name type="common">Florida lancelet</name>
    <name type="synonym">Amphioxus</name>
    <dbReference type="NCBI Taxonomy" id="7739"/>
    <lineage>
        <taxon>Eukaryota</taxon>
        <taxon>Metazoa</taxon>
        <taxon>Chordata</taxon>
        <taxon>Cephalochordata</taxon>
        <taxon>Leptocardii</taxon>
        <taxon>Amphioxiformes</taxon>
        <taxon>Branchiostomatidae</taxon>
        <taxon>Branchiostoma</taxon>
    </lineage>
</organism>
<feature type="region of interest" description="Disordered" evidence="1">
    <location>
        <begin position="374"/>
        <end position="440"/>
    </location>
</feature>
<feature type="region of interest" description="Disordered" evidence="1">
    <location>
        <begin position="854"/>
        <end position="1066"/>
    </location>
</feature>
<evidence type="ECO:0000313" key="2">
    <source>
        <dbReference type="Proteomes" id="UP000001554"/>
    </source>
</evidence>
<feature type="compositionally biased region" description="Basic and acidic residues" evidence="1">
    <location>
        <begin position="1332"/>
        <end position="1343"/>
    </location>
</feature>
<feature type="compositionally biased region" description="Polar residues" evidence="1">
    <location>
        <begin position="564"/>
        <end position="578"/>
    </location>
</feature>
<dbReference type="KEGG" id="bfo:118403030"/>
<feature type="region of interest" description="Disordered" evidence="1">
    <location>
        <begin position="1"/>
        <end position="57"/>
    </location>
</feature>
<feature type="compositionally biased region" description="Basic and acidic residues" evidence="1">
    <location>
        <begin position="1123"/>
        <end position="1145"/>
    </location>
</feature>
<feature type="compositionally biased region" description="Basic and acidic residues" evidence="1">
    <location>
        <begin position="968"/>
        <end position="981"/>
    </location>
</feature>
<feature type="compositionally biased region" description="Basic and acidic residues" evidence="1">
    <location>
        <begin position="11"/>
        <end position="21"/>
    </location>
</feature>
<dbReference type="OMA" id="GMQEDGT"/>
<feature type="region of interest" description="Disordered" evidence="1">
    <location>
        <begin position="460"/>
        <end position="485"/>
    </location>
</feature>
<feature type="region of interest" description="Disordered" evidence="1">
    <location>
        <begin position="271"/>
        <end position="316"/>
    </location>
</feature>
<feature type="compositionally biased region" description="Polar residues" evidence="1">
    <location>
        <begin position="337"/>
        <end position="349"/>
    </location>
</feature>
<reference evidence="2" key="1">
    <citation type="journal article" date="2020" name="Nat. Ecol. Evol.">
        <title>Deeply conserved synteny resolves early events in vertebrate evolution.</title>
        <authorList>
            <person name="Simakov O."/>
            <person name="Marletaz F."/>
            <person name="Yue J.X."/>
            <person name="O'Connell B."/>
            <person name="Jenkins J."/>
            <person name="Brandt A."/>
            <person name="Calef R."/>
            <person name="Tung C.H."/>
            <person name="Huang T.K."/>
            <person name="Schmutz J."/>
            <person name="Satoh N."/>
            <person name="Yu J.K."/>
            <person name="Putnam N.H."/>
            <person name="Green R.E."/>
            <person name="Rokhsar D.S."/>
        </authorList>
    </citation>
    <scope>NUCLEOTIDE SEQUENCE [LARGE SCALE GENOMIC DNA]</scope>
    <source>
        <strain evidence="2">S238N-H82</strain>
    </source>
</reference>
<feature type="compositionally biased region" description="Basic and acidic residues" evidence="1">
    <location>
        <begin position="109"/>
        <end position="133"/>
    </location>
</feature>
<feature type="compositionally biased region" description="Basic and acidic residues" evidence="1">
    <location>
        <begin position="285"/>
        <end position="300"/>
    </location>
</feature>
<feature type="compositionally biased region" description="Polar residues" evidence="1">
    <location>
        <begin position="688"/>
        <end position="698"/>
    </location>
</feature>
<sequence>MNASCNSLVGEENKEVKKQAKESSSQAEENAEIVDPTPDTAIPTPGEDTSDAGAADANSIAEKMLLMQRMVQFAKVVKKMKEGSDEEKEEALEEAKKMFPPEVLSAIRTKIDEAASDLETKSDLEKGTEKPAEHPPLPSPVRERLRQSGRLHPETKKDKHSSDEENTESSENHGRAKETAKGPESPKIILQSGEKDEATKIVANSEGPAGALAAIMKAMALAKERQASVTGAEVEKKASKASEEMKRALTTNNGERERQVLDAIKHAMNAAKGLEETSDNAKASKNNDKERIEVNKKDSAQKAAIQEESTSSNKEDAAIALAEAIKKQVAIAKRAQGTPTSPEAKNQQVALAPENEERKLEVIEAIKHAMEAAEGLEEHTVSVEEDAQVPTSLDAVDLSATSENKEEEREEITKDDSTPTSTIAQDLASPSQDGELGSDGNVFNVLQQVNALRNLKHMAIDGSSKGEGQVTQKERKISGGTDSVNGIVDSERLIETLDEPLKSHSKAEKTNKILETMAEFKAGAGNQNQLLQSKEETTKTEQKSENKDFGNRSDEGEDTDSAEANENINVVVSESKSQAELAMEAIAKLRREVEERAHAREKHNFTPETTQAAEGEDTNDAEASDSVSVSESGGKGQAELAMEAIAKLRREVEERAQAKEQDNHTPRTAQAAQQEDKNDAEPEANENIGVSESGSKSQAELAMEAIAKLRREVEERAHAREKDNLPQAQSPDTAQAVPQEDRDDVGAAEANSIARRVQLMQRMLQVAKVVKKMKGGSEEEKEEALEEAKEMVPPEFLSVIRAKIAEETVEEAGKHLQNDDKSDLKKEETFDVAQTTGDMDGNQGTSGSVEDILVDEQGSERETGETIKEDDDRPQFKTQKPVENLNLAVVEPGHPVDEIKKDKSVKESGKENEDGASGTVEDIDEESNGMEAAGENIEEDDGPQFIIKNPKPVENLNLAVAEPEDQVDEIKKEEQIFKESEDNQDDLDNTGSEEEDKAPHPENLLSENPDDETVTKLEKIKPAIIRLQGLEEDDDKKERENAERGEGTKVKPVRQTLSQKAAAAEKAKRKAVIAAAIAHAQSHLKAHGVKVPGQANEKPDGEKHHVEDATSVKKTSYYLSAEGKLRSSKEVFEEDHHHVKEDKKPKVLIVKNNPLSDGGAEASEEDLEERNSGDKGSQGDKTGRPREAIRETEESKRLKPASPFLNGAFMKESVARQGSADKEQPRSTEKTSKRPPYFLSNERELKSSKELLENDAKEEVRSVGNEEMKIARPLTKSVARMTKVGDKSDKTFSNLLTKGGKIKITKEVLPEDKKLGKKDDKKKLTGLSLKNTKLDKPDNETGKKKSAKPTTLFGEAVKAGKHRNLAKLREMAMAMAKRRPMKRRRT</sequence>
<feature type="compositionally biased region" description="Basic and acidic residues" evidence="1">
    <location>
        <begin position="1219"/>
        <end position="1232"/>
    </location>
</feature>
<name>A0A9J7HGA0_BRAFL</name>
<feature type="region of interest" description="Disordered" evidence="1">
    <location>
        <begin position="1081"/>
        <end position="1264"/>
    </location>
</feature>
<proteinExistence type="predicted"/>
<feature type="region of interest" description="Disordered" evidence="1">
    <location>
        <begin position="592"/>
        <end position="749"/>
    </location>
</feature>
<feature type="compositionally biased region" description="Basic and acidic residues" evidence="1">
    <location>
        <begin position="592"/>
        <end position="605"/>
    </location>
</feature>
<gene>
    <name evidence="3" type="primary">LOC118403030</name>
</gene>
<feature type="compositionally biased region" description="Basic and acidic residues" evidence="1">
    <location>
        <begin position="1241"/>
        <end position="1264"/>
    </location>
</feature>
<dbReference type="GeneID" id="118403030"/>
<keyword evidence="2" id="KW-1185">Reference proteome</keyword>
<feature type="compositionally biased region" description="Basic and acidic residues" evidence="1">
    <location>
        <begin position="646"/>
        <end position="665"/>
    </location>
</feature>
<feature type="region of interest" description="Disordered" evidence="1">
    <location>
        <begin position="226"/>
        <end position="258"/>
    </location>
</feature>
<feature type="compositionally biased region" description="Basic and acidic residues" evidence="1">
    <location>
        <begin position="1097"/>
        <end position="1111"/>
    </location>
</feature>
<feature type="compositionally biased region" description="Acidic residues" evidence="1">
    <location>
        <begin position="982"/>
        <end position="996"/>
    </location>
</feature>
<feature type="region of interest" description="Disordered" evidence="1">
    <location>
        <begin position="518"/>
        <end position="579"/>
    </location>
</feature>
<feature type="compositionally biased region" description="Basic and acidic residues" evidence="1">
    <location>
        <begin position="170"/>
        <end position="181"/>
    </location>
</feature>
<feature type="compositionally biased region" description="Basic and acidic residues" evidence="1">
    <location>
        <begin position="1036"/>
        <end position="1049"/>
    </location>
</feature>
<feature type="region of interest" description="Disordered" evidence="1">
    <location>
        <begin position="333"/>
        <end position="356"/>
    </location>
</feature>
<accession>A0A9J7HGA0</accession>
<feature type="compositionally biased region" description="Basic and acidic residues" evidence="1">
    <location>
        <begin position="533"/>
        <end position="554"/>
    </location>
</feature>
<feature type="compositionally biased region" description="Basic and acidic residues" evidence="1">
    <location>
        <begin position="141"/>
        <end position="163"/>
    </location>
</feature>
<feature type="compositionally biased region" description="Polar residues" evidence="1">
    <location>
        <begin position="418"/>
        <end position="432"/>
    </location>
</feature>